<evidence type="ECO:0000259" key="4">
    <source>
        <dbReference type="Pfam" id="PF13458"/>
    </source>
</evidence>
<sequence length="414" mass="44559">MKRTITNRRGFLRAGAAGLALGVAAPAYLRAQSAPLKIGHLTPTTGFLGPLGEYAQMGIKLAVEHVNANGGAGGRMIELVMEDSVNPQTASTKAERMFERDQVDMIIGEISSASCLTISQVAARYGKCFVNTGGNSDSLRGQDCNRYMFHVETQNSMYVNAEGQFFKSQDLVDGKNWYMMTADYAFGHDLLAAAKAFLGANGGKIAGEDLVPTDATDFSSYMLKIRQAEPDVVALNLAGTQITNFFKQYGEFGLDFTLGGFGFDTVSAWAAGAQNFRGTWPNVWNHLVPNDASQAFVRAFTDAYGKPPENQAWGDYNAGLIMAKAVAEAGDASGDALVGYLESSEAQFDLMKNRKGYFRPSDHQLIQEIYAITALPAGEVKNEYDIFTTSEPLPGADEPLETLAQSVTGGTCSL</sequence>
<keyword evidence="6" id="KW-1185">Reference proteome</keyword>
<comment type="similarity">
    <text evidence="1">Belongs to the leucine-binding protein family.</text>
</comment>
<dbReference type="OrthoDB" id="5794591at2"/>
<dbReference type="GO" id="GO:0006865">
    <property type="term" value="P:amino acid transport"/>
    <property type="evidence" value="ECO:0007669"/>
    <property type="project" value="UniProtKB-KW"/>
</dbReference>
<gene>
    <name evidence="5" type="ORF">MAA8898_03580</name>
</gene>
<dbReference type="Gene3D" id="3.40.50.2300">
    <property type="match status" value="2"/>
</dbReference>
<dbReference type="PANTHER" id="PTHR30483:SF6">
    <property type="entry name" value="PERIPLASMIC BINDING PROTEIN OF ABC TRANSPORTER FOR NATURAL AMINO ACIDS"/>
    <property type="match status" value="1"/>
</dbReference>
<dbReference type="Pfam" id="PF13458">
    <property type="entry name" value="Peripla_BP_6"/>
    <property type="match status" value="1"/>
</dbReference>
<evidence type="ECO:0000256" key="1">
    <source>
        <dbReference type="ARBA" id="ARBA00010062"/>
    </source>
</evidence>
<evidence type="ECO:0000256" key="2">
    <source>
        <dbReference type="ARBA" id="ARBA00022729"/>
    </source>
</evidence>
<dbReference type="RefSeq" id="WP_094022350.1">
    <property type="nucleotide sequence ID" value="NZ_FXYF01000010.1"/>
</dbReference>
<dbReference type="InterPro" id="IPR028081">
    <property type="entry name" value="Leu-bd"/>
</dbReference>
<dbReference type="InterPro" id="IPR051010">
    <property type="entry name" value="BCAA_transport"/>
</dbReference>
<dbReference type="PANTHER" id="PTHR30483">
    <property type="entry name" value="LEUCINE-SPECIFIC-BINDING PROTEIN"/>
    <property type="match status" value="1"/>
</dbReference>
<proteinExistence type="inferred from homology"/>
<organism evidence="5 6">
    <name type="scientific">Maliponia aquimaris</name>
    <dbReference type="NCBI Taxonomy" id="1673631"/>
    <lineage>
        <taxon>Bacteria</taxon>
        <taxon>Pseudomonadati</taxon>
        <taxon>Pseudomonadota</taxon>
        <taxon>Alphaproteobacteria</taxon>
        <taxon>Rhodobacterales</taxon>
        <taxon>Paracoccaceae</taxon>
        <taxon>Maliponia</taxon>
    </lineage>
</organism>
<evidence type="ECO:0000256" key="3">
    <source>
        <dbReference type="ARBA" id="ARBA00022970"/>
    </source>
</evidence>
<name>A0A238KXR5_9RHOB</name>
<dbReference type="InterPro" id="IPR006311">
    <property type="entry name" value="TAT_signal"/>
</dbReference>
<dbReference type="AlphaFoldDB" id="A0A238KXR5"/>
<dbReference type="EMBL" id="FXYF01000010">
    <property type="protein sequence ID" value="SMX47002.1"/>
    <property type="molecule type" value="Genomic_DNA"/>
</dbReference>
<dbReference type="Proteomes" id="UP000207598">
    <property type="component" value="Unassembled WGS sequence"/>
</dbReference>
<evidence type="ECO:0000313" key="5">
    <source>
        <dbReference type="EMBL" id="SMX47002.1"/>
    </source>
</evidence>
<dbReference type="InterPro" id="IPR028082">
    <property type="entry name" value="Peripla_BP_I"/>
</dbReference>
<keyword evidence="2" id="KW-0732">Signal</keyword>
<keyword evidence="3" id="KW-0029">Amino-acid transport</keyword>
<protein>
    <recommendedName>
        <fullName evidence="4">Leucine-binding protein domain-containing protein</fullName>
    </recommendedName>
</protein>
<dbReference type="PROSITE" id="PS51318">
    <property type="entry name" value="TAT"/>
    <property type="match status" value="1"/>
</dbReference>
<feature type="domain" description="Leucine-binding protein" evidence="4">
    <location>
        <begin position="35"/>
        <end position="373"/>
    </location>
</feature>
<keyword evidence="3" id="KW-0813">Transport</keyword>
<reference evidence="5 6" key="1">
    <citation type="submission" date="2017-05" db="EMBL/GenBank/DDBJ databases">
        <authorList>
            <person name="Song R."/>
            <person name="Chenine A.L."/>
            <person name="Ruprecht R.M."/>
        </authorList>
    </citation>
    <scope>NUCLEOTIDE SEQUENCE [LARGE SCALE GENOMIC DNA]</scope>
    <source>
        <strain evidence="5 6">CECT 8898</strain>
    </source>
</reference>
<accession>A0A238KXR5</accession>
<dbReference type="SUPFAM" id="SSF53822">
    <property type="entry name" value="Periplasmic binding protein-like I"/>
    <property type="match status" value="1"/>
</dbReference>
<evidence type="ECO:0000313" key="6">
    <source>
        <dbReference type="Proteomes" id="UP000207598"/>
    </source>
</evidence>